<evidence type="ECO:0000313" key="1">
    <source>
        <dbReference type="EMBL" id="MED6265447.1"/>
    </source>
</evidence>
<evidence type="ECO:0000313" key="2">
    <source>
        <dbReference type="Proteomes" id="UP001352852"/>
    </source>
</evidence>
<dbReference type="EMBL" id="JAHUTJ010002969">
    <property type="protein sequence ID" value="MED6265447.1"/>
    <property type="molecule type" value="Genomic_DNA"/>
</dbReference>
<dbReference type="Proteomes" id="UP001352852">
    <property type="component" value="Unassembled WGS sequence"/>
</dbReference>
<organism evidence="1 2">
    <name type="scientific">Characodon lateralis</name>
    <dbReference type="NCBI Taxonomy" id="208331"/>
    <lineage>
        <taxon>Eukaryota</taxon>
        <taxon>Metazoa</taxon>
        <taxon>Chordata</taxon>
        <taxon>Craniata</taxon>
        <taxon>Vertebrata</taxon>
        <taxon>Euteleostomi</taxon>
        <taxon>Actinopterygii</taxon>
        <taxon>Neopterygii</taxon>
        <taxon>Teleostei</taxon>
        <taxon>Neoteleostei</taxon>
        <taxon>Acanthomorphata</taxon>
        <taxon>Ovalentaria</taxon>
        <taxon>Atherinomorphae</taxon>
        <taxon>Cyprinodontiformes</taxon>
        <taxon>Goodeidae</taxon>
        <taxon>Characodon</taxon>
    </lineage>
</organism>
<gene>
    <name evidence="1" type="ORF">CHARACLAT_025576</name>
</gene>
<reference evidence="1 2" key="1">
    <citation type="submission" date="2021-06" db="EMBL/GenBank/DDBJ databases">
        <authorList>
            <person name="Palmer J.M."/>
        </authorList>
    </citation>
    <scope>NUCLEOTIDE SEQUENCE [LARGE SCALE GENOMIC DNA]</scope>
    <source>
        <strain evidence="1 2">CL_MEX2019</strain>
        <tissue evidence="1">Muscle</tissue>
    </source>
</reference>
<protein>
    <submittedName>
        <fullName evidence="1">Uncharacterized protein</fullName>
    </submittedName>
</protein>
<sequence>MCRVMYLAFCPQGGSGQAEYTAGAHQSSGEYKEELSPERILTQRVSCNLLLKCVFFEFQFGGLTCVRSQDIFRRSSSKGTSPSLWISSPSPENATHWLRSLLACPPSTLAVLRKHHHPQGCLRADLGTDLNHHGDTCPPRRFPEASLI</sequence>
<comment type="caution">
    <text evidence="1">The sequence shown here is derived from an EMBL/GenBank/DDBJ whole genome shotgun (WGS) entry which is preliminary data.</text>
</comment>
<name>A0ABU7CRY2_9TELE</name>
<accession>A0ABU7CRY2</accession>
<proteinExistence type="predicted"/>
<keyword evidence="2" id="KW-1185">Reference proteome</keyword>